<gene>
    <name evidence="1" type="ORF">TNIN_491591</name>
</gene>
<accession>A0A8X7C1B8</accession>
<reference evidence="1" key="1">
    <citation type="submission" date="2020-08" db="EMBL/GenBank/DDBJ databases">
        <title>Multicomponent nature underlies the extraordinary mechanical properties of spider dragline silk.</title>
        <authorList>
            <person name="Kono N."/>
            <person name="Nakamura H."/>
            <person name="Mori M."/>
            <person name="Yoshida Y."/>
            <person name="Ohtoshi R."/>
            <person name="Malay A.D."/>
            <person name="Moran D.A.P."/>
            <person name="Tomita M."/>
            <person name="Numata K."/>
            <person name="Arakawa K."/>
        </authorList>
    </citation>
    <scope>NUCLEOTIDE SEQUENCE</scope>
</reference>
<name>A0A8X7C1B8_9ARAC</name>
<comment type="caution">
    <text evidence="1">The sequence shown here is derived from an EMBL/GenBank/DDBJ whole genome shotgun (WGS) entry which is preliminary data.</text>
</comment>
<dbReference type="AlphaFoldDB" id="A0A8X7C1B8"/>
<evidence type="ECO:0000313" key="2">
    <source>
        <dbReference type="Proteomes" id="UP000886998"/>
    </source>
</evidence>
<protein>
    <submittedName>
        <fullName evidence="1">Uncharacterized protein</fullName>
    </submittedName>
</protein>
<dbReference type="EMBL" id="BMAV01009088">
    <property type="protein sequence ID" value="GFY53101.1"/>
    <property type="molecule type" value="Genomic_DNA"/>
</dbReference>
<evidence type="ECO:0000313" key="1">
    <source>
        <dbReference type="EMBL" id="GFY53101.1"/>
    </source>
</evidence>
<organism evidence="1 2">
    <name type="scientific">Trichonephila inaurata madagascariensis</name>
    <dbReference type="NCBI Taxonomy" id="2747483"/>
    <lineage>
        <taxon>Eukaryota</taxon>
        <taxon>Metazoa</taxon>
        <taxon>Ecdysozoa</taxon>
        <taxon>Arthropoda</taxon>
        <taxon>Chelicerata</taxon>
        <taxon>Arachnida</taxon>
        <taxon>Araneae</taxon>
        <taxon>Araneomorphae</taxon>
        <taxon>Entelegynae</taxon>
        <taxon>Araneoidea</taxon>
        <taxon>Nephilidae</taxon>
        <taxon>Trichonephila</taxon>
        <taxon>Trichonephila inaurata</taxon>
    </lineage>
</organism>
<dbReference type="Proteomes" id="UP000886998">
    <property type="component" value="Unassembled WGS sequence"/>
</dbReference>
<proteinExistence type="predicted"/>
<sequence>MESVSLSKRTVVWRSDLDSEKLTEQLIIVNKDIFGFLWHWMRAQNKRRYCVIAHPFRRIKENFTITEILLHLESKKDKTTDQDLFEFVVYCVKKSDFCPGIK</sequence>
<keyword evidence="2" id="KW-1185">Reference proteome</keyword>